<evidence type="ECO:0000313" key="1">
    <source>
        <dbReference type="EMBL" id="MEQ2578694.1"/>
    </source>
</evidence>
<sequence>MSFYKFLDENAIESFLSGNMLFKCIEYYRGLEEDEIGRSDKHDGELASKAWETPYGNPIEVILTPNRKEDHVMCVSRNLAKQNLDRMSKFGNKVIVIEDEEAFTERIRKRADIDKYEFACQNAFYYSGEDATDINIMKRLSKGLEQFSFLKRKLFDYQQEFRFLVFRENASQDDIWLKIGNIEDIAEVMSPEELKKRLV</sequence>
<organism evidence="1 2">
    <name type="scientific">Hominiventricola aquisgranensis</name>
    <dbReference type="NCBI Taxonomy" id="3133164"/>
    <lineage>
        <taxon>Bacteria</taxon>
        <taxon>Bacillati</taxon>
        <taxon>Bacillota</taxon>
        <taxon>Clostridia</taxon>
        <taxon>Lachnospirales</taxon>
        <taxon>Lachnospiraceae</taxon>
        <taxon>Hominiventricola</taxon>
    </lineage>
</organism>
<evidence type="ECO:0000313" key="2">
    <source>
        <dbReference type="Proteomes" id="UP001470288"/>
    </source>
</evidence>
<gene>
    <name evidence="1" type="ORF">WMO62_07550</name>
</gene>
<protein>
    <submittedName>
        <fullName evidence="1">Uncharacterized protein</fullName>
    </submittedName>
</protein>
<proteinExistence type="predicted"/>
<dbReference type="Proteomes" id="UP001470288">
    <property type="component" value="Unassembled WGS sequence"/>
</dbReference>
<dbReference type="EMBL" id="JBBMFC010000011">
    <property type="protein sequence ID" value="MEQ2578694.1"/>
    <property type="molecule type" value="Genomic_DNA"/>
</dbReference>
<dbReference type="RefSeq" id="WP_349144284.1">
    <property type="nucleotide sequence ID" value="NZ_JBBMFC010000011.1"/>
</dbReference>
<keyword evidence="2" id="KW-1185">Reference proteome</keyword>
<name>A0ABV1I0J8_9FIRM</name>
<accession>A0ABV1I0J8</accession>
<comment type="caution">
    <text evidence="1">The sequence shown here is derived from an EMBL/GenBank/DDBJ whole genome shotgun (WGS) entry which is preliminary data.</text>
</comment>
<reference evidence="1 2" key="1">
    <citation type="submission" date="2024-03" db="EMBL/GenBank/DDBJ databases">
        <title>Human intestinal bacterial collection.</title>
        <authorList>
            <person name="Pauvert C."/>
            <person name="Hitch T.C.A."/>
            <person name="Clavel T."/>
        </authorList>
    </citation>
    <scope>NUCLEOTIDE SEQUENCE [LARGE SCALE GENOMIC DNA]</scope>
    <source>
        <strain evidence="1 2">CLA-AA-H78B</strain>
    </source>
</reference>